<name>A0A0D8L714_MORMO</name>
<evidence type="ECO:0000313" key="1">
    <source>
        <dbReference type="EMBL" id="KJF77652.1"/>
    </source>
</evidence>
<feature type="non-terminal residue" evidence="1">
    <location>
        <position position="66"/>
    </location>
</feature>
<comment type="caution">
    <text evidence="1">The sequence shown here is derived from an EMBL/GenBank/DDBJ whole genome shotgun (WGS) entry which is preliminary data.</text>
</comment>
<proteinExistence type="predicted"/>
<dbReference type="PATRIC" id="fig|582.24.peg.3592"/>
<accession>A0A0D8L714</accession>
<dbReference type="Proteomes" id="UP000032582">
    <property type="component" value="Unassembled WGS sequence"/>
</dbReference>
<reference evidence="1 2" key="1">
    <citation type="submission" date="2015-02" db="EMBL/GenBank/DDBJ databases">
        <title>Whole genome shotgun sequencing of cultured foodborne pathogen.</title>
        <authorList>
            <person name="Timme R."/>
            <person name="Allard M.W."/>
            <person name="Strain E."/>
            <person name="Evans P.S."/>
            <person name="Brown E."/>
        </authorList>
    </citation>
    <scope>NUCLEOTIDE SEQUENCE [LARGE SCALE GENOMIC DNA]</scope>
    <source>
        <strain evidence="1 2">GCSL-TSO-24</strain>
    </source>
</reference>
<dbReference type="AlphaFoldDB" id="A0A0D8L714"/>
<evidence type="ECO:0000313" key="2">
    <source>
        <dbReference type="Proteomes" id="UP000032582"/>
    </source>
</evidence>
<protein>
    <submittedName>
        <fullName evidence="1">Uncharacterized protein</fullName>
    </submittedName>
</protein>
<sequence length="66" mass="7243">MTGTTGFSGCGLRRMVYRHASAYIPVTPAEYPAAVRDELMQCAHVDGCGCRWRSPIPLTCQRNSPV</sequence>
<organism evidence="1 2">
    <name type="scientific">Morganella morganii</name>
    <name type="common">Proteus morganii</name>
    <dbReference type="NCBI Taxonomy" id="582"/>
    <lineage>
        <taxon>Bacteria</taxon>
        <taxon>Pseudomonadati</taxon>
        <taxon>Pseudomonadota</taxon>
        <taxon>Gammaproteobacteria</taxon>
        <taxon>Enterobacterales</taxon>
        <taxon>Morganellaceae</taxon>
        <taxon>Morganella</taxon>
    </lineage>
</organism>
<dbReference type="EMBL" id="JZSH01000121">
    <property type="protein sequence ID" value="KJF77652.1"/>
    <property type="molecule type" value="Genomic_DNA"/>
</dbReference>
<gene>
    <name evidence="1" type="ORF">UA45_11405</name>
</gene>